<dbReference type="SUPFAM" id="SSF53807">
    <property type="entry name" value="Helical backbone' metal receptor"/>
    <property type="match status" value="1"/>
</dbReference>
<sequence length="396" mass="44283">MADNSSGHEAPTRRKYMKFGGAVLGGGLLAGCAGQSDSGSTPTETEISESTTTSTSEDDSYTVSMAPAGEITFDSIPEKWATYYPGYADMGVALGLSDDLTGVGQPSEYYTEFYDAVPGVSVDSDSLTALWADGIDKEIFYELENDVHLISPENMKRSFDWSDEDLAEITENVGPFIGNRIYRRSDEWHDHRYYTMYEAFEKVAQVFQKEDQYQTFKEFHDEFIADIQSQLPAESDRPSVLLTYEASDEPETFSPYRLDDRGTNKKQWHDLGVTDALANTSVEQLSAENRSELDFENLLTIDPEVLLIRGHEEKSASEFEETVLASLQDHTVASELTAVQNGRVYRGGLLWQGPVQNLFLTEQAAQQLYPDIFGEVTADEKLFDRQRVADIINGNT</sequence>
<dbReference type="Pfam" id="PF01497">
    <property type="entry name" value="Peripla_BP_2"/>
    <property type="match status" value="1"/>
</dbReference>
<dbReference type="PROSITE" id="PS50983">
    <property type="entry name" value="FE_B12_PBP"/>
    <property type="match status" value="1"/>
</dbReference>
<name>A0A0N0U918_9EURY</name>
<evidence type="ECO:0000256" key="1">
    <source>
        <dbReference type="ARBA" id="ARBA00004196"/>
    </source>
</evidence>
<accession>A0A0N0U918</accession>
<organism evidence="6 7">
    <name type="scientific">Haloarcula rubripromontorii</name>
    <dbReference type="NCBI Taxonomy" id="1705562"/>
    <lineage>
        <taxon>Archaea</taxon>
        <taxon>Methanobacteriati</taxon>
        <taxon>Methanobacteriota</taxon>
        <taxon>Stenosarchaea group</taxon>
        <taxon>Halobacteria</taxon>
        <taxon>Halobacteriales</taxon>
        <taxon>Haloarculaceae</taxon>
        <taxon>Haloarcula</taxon>
    </lineage>
</organism>
<dbReference type="Gene3D" id="3.40.50.1980">
    <property type="entry name" value="Nitrogenase molybdenum iron protein domain"/>
    <property type="match status" value="2"/>
</dbReference>
<dbReference type="AlphaFoldDB" id="A0A0N0U918"/>
<dbReference type="PANTHER" id="PTHR30532">
    <property type="entry name" value="IRON III DICITRATE-BINDING PERIPLASMIC PROTEIN"/>
    <property type="match status" value="1"/>
</dbReference>
<dbReference type="OrthoDB" id="304381at2157"/>
<evidence type="ECO:0000256" key="3">
    <source>
        <dbReference type="ARBA" id="ARBA00022729"/>
    </source>
</evidence>
<feature type="domain" description="Fe/B12 periplasmic-binding" evidence="5">
    <location>
        <begin position="79"/>
        <end position="376"/>
    </location>
</feature>
<comment type="subcellular location">
    <subcellularLocation>
        <location evidence="1">Cell envelope</location>
    </subcellularLocation>
</comment>
<evidence type="ECO:0000313" key="6">
    <source>
        <dbReference type="EMBL" id="KOX92434.1"/>
    </source>
</evidence>
<dbReference type="EMBL" id="LIUF01000004">
    <property type="protein sequence ID" value="KOX92434.1"/>
    <property type="molecule type" value="Genomic_DNA"/>
</dbReference>
<dbReference type="InterPro" id="IPR051313">
    <property type="entry name" value="Bact_iron-sidero_bind"/>
</dbReference>
<keyword evidence="7" id="KW-1185">Reference proteome</keyword>
<dbReference type="PATRIC" id="fig|1705562.3.peg.3363"/>
<dbReference type="InterPro" id="IPR002491">
    <property type="entry name" value="ABC_transptr_periplasmic_BD"/>
</dbReference>
<gene>
    <name evidence="6" type="ORF">AMS69_13840</name>
</gene>
<dbReference type="RefSeq" id="WP_053968642.1">
    <property type="nucleotide sequence ID" value="NZ_LIUF01000004.1"/>
</dbReference>
<feature type="region of interest" description="Disordered" evidence="4">
    <location>
        <begin position="34"/>
        <end position="62"/>
    </location>
</feature>
<reference evidence="6 7" key="1">
    <citation type="submission" date="2015-08" db="EMBL/GenBank/DDBJ databases">
        <title>Genomes of Isolates from Cabo Rojo, PR.</title>
        <authorList>
            <person name="Sanchez-Nieves R.L."/>
            <person name="Montalvo-Rodriguez R."/>
        </authorList>
    </citation>
    <scope>NUCLEOTIDE SEQUENCE [LARGE SCALE GENOMIC DNA]</scope>
    <source>
        <strain evidence="6 7">SL3</strain>
    </source>
</reference>
<dbReference type="STRING" id="1705562.AMS69_13840"/>
<evidence type="ECO:0000256" key="2">
    <source>
        <dbReference type="ARBA" id="ARBA00022448"/>
    </source>
</evidence>
<evidence type="ECO:0000313" key="7">
    <source>
        <dbReference type="Proteomes" id="UP000037729"/>
    </source>
</evidence>
<evidence type="ECO:0000259" key="5">
    <source>
        <dbReference type="PROSITE" id="PS50983"/>
    </source>
</evidence>
<proteinExistence type="predicted"/>
<keyword evidence="3" id="KW-0732">Signal</keyword>
<feature type="compositionally biased region" description="Low complexity" evidence="4">
    <location>
        <begin position="34"/>
        <end position="55"/>
    </location>
</feature>
<keyword evidence="2" id="KW-0813">Transport</keyword>
<evidence type="ECO:0000256" key="4">
    <source>
        <dbReference type="SAM" id="MobiDB-lite"/>
    </source>
</evidence>
<dbReference type="PANTHER" id="PTHR30532:SF1">
    <property type="entry name" value="IRON(3+)-HYDROXAMATE-BINDING PROTEIN FHUD"/>
    <property type="match status" value="1"/>
</dbReference>
<protein>
    <submittedName>
        <fullName evidence="6">Fe3+-hydroxamate ABC transporter substrate-binding protein</fullName>
    </submittedName>
</protein>
<comment type="caution">
    <text evidence="6">The sequence shown here is derived from an EMBL/GenBank/DDBJ whole genome shotgun (WGS) entry which is preliminary data.</text>
</comment>
<dbReference type="Proteomes" id="UP000037729">
    <property type="component" value="Unassembled WGS sequence"/>
</dbReference>